<dbReference type="EMBL" id="LSYS01003582">
    <property type="protein sequence ID" value="OPJ82469.1"/>
    <property type="molecule type" value="Genomic_DNA"/>
</dbReference>
<comment type="caution">
    <text evidence="2">The sequence shown here is derived from an EMBL/GenBank/DDBJ whole genome shotgun (WGS) entry which is preliminary data.</text>
</comment>
<proteinExistence type="predicted"/>
<keyword evidence="3" id="KW-1185">Reference proteome</keyword>
<accession>A0A1V4KDC0</accession>
<reference evidence="2 3" key="1">
    <citation type="submission" date="2016-02" db="EMBL/GenBank/DDBJ databases">
        <title>Band-tailed pigeon sequencing and assembly.</title>
        <authorList>
            <person name="Soares A.E."/>
            <person name="Novak B.J."/>
            <person name="Rice E.S."/>
            <person name="O'Connell B."/>
            <person name="Chang D."/>
            <person name="Weber S."/>
            <person name="Shapiro B."/>
        </authorList>
    </citation>
    <scope>NUCLEOTIDE SEQUENCE [LARGE SCALE GENOMIC DNA]</scope>
    <source>
        <strain evidence="2">BTP2013</strain>
        <tissue evidence="2">Blood</tissue>
    </source>
</reference>
<name>A0A1V4KDC0_PATFA</name>
<evidence type="ECO:0000313" key="3">
    <source>
        <dbReference type="Proteomes" id="UP000190648"/>
    </source>
</evidence>
<organism evidence="2 3">
    <name type="scientific">Patagioenas fasciata monilis</name>
    <dbReference type="NCBI Taxonomy" id="372326"/>
    <lineage>
        <taxon>Eukaryota</taxon>
        <taxon>Metazoa</taxon>
        <taxon>Chordata</taxon>
        <taxon>Craniata</taxon>
        <taxon>Vertebrata</taxon>
        <taxon>Euteleostomi</taxon>
        <taxon>Archelosauria</taxon>
        <taxon>Archosauria</taxon>
        <taxon>Dinosauria</taxon>
        <taxon>Saurischia</taxon>
        <taxon>Theropoda</taxon>
        <taxon>Coelurosauria</taxon>
        <taxon>Aves</taxon>
        <taxon>Neognathae</taxon>
        <taxon>Neoaves</taxon>
        <taxon>Columbimorphae</taxon>
        <taxon>Columbiformes</taxon>
        <taxon>Columbidae</taxon>
        <taxon>Patagioenas</taxon>
    </lineage>
</organism>
<evidence type="ECO:0000313" key="2">
    <source>
        <dbReference type="EMBL" id="OPJ82469.1"/>
    </source>
</evidence>
<sequence>MDFAALISEMFGNTLDMGQGVGISGVQVWPLLEESEVALCWTQLVPASSTVDPPQDTAEPISKAGGTSEKTFRKGCRLSSDPTFMKERNKNLPSTHEYFSEPLI</sequence>
<dbReference type="AlphaFoldDB" id="A0A1V4KDC0"/>
<protein>
    <submittedName>
        <fullName evidence="2">Uncharacterized protein</fullName>
    </submittedName>
</protein>
<feature type="region of interest" description="Disordered" evidence="1">
    <location>
        <begin position="49"/>
        <end position="89"/>
    </location>
</feature>
<dbReference type="Proteomes" id="UP000190648">
    <property type="component" value="Unassembled WGS sequence"/>
</dbReference>
<gene>
    <name evidence="2" type="ORF">AV530_000301</name>
</gene>
<evidence type="ECO:0000256" key="1">
    <source>
        <dbReference type="SAM" id="MobiDB-lite"/>
    </source>
</evidence>